<dbReference type="EMBL" id="JASBWS010000186">
    <property type="protein sequence ID" value="KAJ9091977.1"/>
    <property type="molecule type" value="Genomic_DNA"/>
</dbReference>
<dbReference type="Proteomes" id="UP001230649">
    <property type="component" value="Unassembled WGS sequence"/>
</dbReference>
<keyword evidence="2" id="KW-1185">Reference proteome</keyword>
<evidence type="ECO:0000313" key="1">
    <source>
        <dbReference type="EMBL" id="KAJ9091977.1"/>
    </source>
</evidence>
<evidence type="ECO:0000313" key="2">
    <source>
        <dbReference type="Proteomes" id="UP001230649"/>
    </source>
</evidence>
<name>A0ACC2UYW3_9TREE</name>
<proteinExistence type="predicted"/>
<comment type="caution">
    <text evidence="1">The sequence shown here is derived from an EMBL/GenBank/DDBJ whole genome shotgun (WGS) entry which is preliminary data.</text>
</comment>
<sequence length="137" mass="14530">MPDDSKKTSTQHVKEKRIAVDKAMEKAKKGDKKGRKARDGEAMVCTDWQLYITNRHTSPFRKLITTPWPSTSASLGAGIEILAVDAAAGSVALPISQQPTAPLQSTAQFGLSPAARQGNDEHPNEGKTSSGEGGALC</sequence>
<organism evidence="1 2">
    <name type="scientific">Naganishia adeliensis</name>
    <dbReference type="NCBI Taxonomy" id="92952"/>
    <lineage>
        <taxon>Eukaryota</taxon>
        <taxon>Fungi</taxon>
        <taxon>Dikarya</taxon>
        <taxon>Basidiomycota</taxon>
        <taxon>Agaricomycotina</taxon>
        <taxon>Tremellomycetes</taxon>
        <taxon>Filobasidiales</taxon>
        <taxon>Filobasidiaceae</taxon>
        <taxon>Naganishia</taxon>
    </lineage>
</organism>
<gene>
    <name evidence="1" type="ORF">QFC20_007488</name>
</gene>
<accession>A0ACC2UYW3</accession>
<protein>
    <submittedName>
        <fullName evidence="1">Uncharacterized protein</fullName>
    </submittedName>
</protein>
<reference evidence="1" key="1">
    <citation type="submission" date="2023-04" db="EMBL/GenBank/DDBJ databases">
        <title>Draft Genome sequencing of Naganishia species isolated from polar environments using Oxford Nanopore Technology.</title>
        <authorList>
            <person name="Leo P."/>
            <person name="Venkateswaran K."/>
        </authorList>
    </citation>
    <scope>NUCLEOTIDE SEQUENCE</scope>
    <source>
        <strain evidence="1">MNA-CCFEE 5262</strain>
    </source>
</reference>